<dbReference type="AlphaFoldDB" id="A0A6V7LI12"/>
<name>A0A6V7LI12_9HYME</name>
<feature type="domain" description="Fibronectin type III" evidence="1">
    <location>
        <begin position="16"/>
        <end position="55"/>
    </location>
</feature>
<protein>
    <recommendedName>
        <fullName evidence="1">Fibronectin type III domain-containing protein</fullName>
    </recommendedName>
</protein>
<evidence type="ECO:0000259" key="1">
    <source>
        <dbReference type="Pfam" id="PF16066"/>
    </source>
</evidence>
<sequence length="255" mass="28985">MRSNSKFNIHCLDHMQCQSIGRPRQNSVFVGSSISCLGGNTPRRTKSAFDIQSLVSNEKIDNNNDNIIDNKIDEIDKIEKLHNDNIKLYNDFPKQSRSFQRERGMSICPFDRTDVLARPLQRERGMSICHFDRMDVLAHPTMPRERGMSICHFDRMDVLARPSSVFRGSKSSVFSNMEKIDSMGRSIGQNYQRGSRASIGNFEASARFLQQRIKDRAQSLGKNVTQRVNNNGAIFERPSCSKTPDVVLGYKATCV</sequence>
<proteinExistence type="predicted"/>
<evidence type="ECO:0000313" key="2">
    <source>
        <dbReference type="EMBL" id="CAD1575885.1"/>
    </source>
</evidence>
<accession>A0A6V7LI12</accession>
<dbReference type="InterPro" id="IPR032073">
    <property type="entry name" value="FNDC5_C"/>
</dbReference>
<gene>
    <name evidence="2" type="ORF">BBRV_LOCUS107119</name>
</gene>
<reference evidence="2" key="1">
    <citation type="submission" date="2020-07" db="EMBL/GenBank/DDBJ databases">
        <authorList>
            <person name="Ferguson B K."/>
        </authorList>
    </citation>
    <scope>NUCLEOTIDE SEQUENCE</scope>
    <source>
        <strain evidence="2">L06</strain>
    </source>
</reference>
<dbReference type="EMBL" id="CADCXW020000343">
    <property type="protein sequence ID" value="CAD1575885.1"/>
    <property type="molecule type" value="Genomic_DNA"/>
</dbReference>
<organism evidence="2">
    <name type="scientific">Bracon brevicornis</name>
    <dbReference type="NCBI Taxonomy" id="1563983"/>
    <lineage>
        <taxon>Eukaryota</taxon>
        <taxon>Metazoa</taxon>
        <taxon>Ecdysozoa</taxon>
        <taxon>Arthropoda</taxon>
        <taxon>Hexapoda</taxon>
        <taxon>Insecta</taxon>
        <taxon>Pterygota</taxon>
        <taxon>Neoptera</taxon>
        <taxon>Endopterygota</taxon>
        <taxon>Hymenoptera</taxon>
        <taxon>Apocrita</taxon>
        <taxon>Ichneumonoidea</taxon>
        <taxon>Braconidae</taxon>
        <taxon>Braconinae</taxon>
        <taxon>Bracon</taxon>
    </lineage>
</organism>
<dbReference type="Pfam" id="PF16066">
    <property type="entry name" value="DUF4808"/>
    <property type="match status" value="1"/>
</dbReference>